<dbReference type="GO" id="GO:0004878">
    <property type="term" value="F:complement component C5a receptor activity"/>
    <property type="evidence" value="ECO:0007669"/>
    <property type="project" value="TreeGrafter"/>
</dbReference>
<reference evidence="12" key="3">
    <citation type="submission" date="2025-09" db="UniProtKB">
        <authorList>
            <consortium name="Ensembl"/>
        </authorList>
    </citation>
    <scope>IDENTIFICATION</scope>
</reference>
<keyword evidence="5 10" id="KW-0472">Membrane</keyword>
<evidence type="ECO:0000256" key="4">
    <source>
        <dbReference type="ARBA" id="ARBA00023040"/>
    </source>
</evidence>
<dbReference type="HOGENOM" id="CLU_009579_8_0_1"/>
<dbReference type="OMA" id="CLESGTF"/>
<feature type="transmembrane region" description="Helical" evidence="10">
    <location>
        <begin position="36"/>
        <end position="59"/>
    </location>
</feature>
<evidence type="ECO:0000256" key="2">
    <source>
        <dbReference type="ARBA" id="ARBA00022692"/>
    </source>
</evidence>
<dbReference type="PANTHER" id="PTHR24225:SF52">
    <property type="entry name" value="C3A ANAPHYLATOXIN CHEMOTACTIC RECEPTOR-LIKE"/>
    <property type="match status" value="1"/>
</dbReference>
<dbReference type="InterPro" id="IPR017452">
    <property type="entry name" value="GPCR_Rhodpsn_7TM"/>
</dbReference>
<comment type="similarity">
    <text evidence="8">Belongs to the chemokine-like receptor (CMKLR) family.</text>
</comment>
<keyword evidence="7 9" id="KW-0807">Transducer</keyword>
<dbReference type="Pfam" id="PF00001">
    <property type="entry name" value="7tm_1"/>
    <property type="match status" value="1"/>
</dbReference>
<keyword evidence="4 9" id="KW-0297">G-protein coupled receptor</keyword>
<evidence type="ECO:0000313" key="13">
    <source>
        <dbReference type="Proteomes" id="UP000007303"/>
    </source>
</evidence>
<feature type="transmembrane region" description="Helical" evidence="10">
    <location>
        <begin position="150"/>
        <end position="181"/>
    </location>
</feature>
<evidence type="ECO:0000256" key="6">
    <source>
        <dbReference type="ARBA" id="ARBA00023170"/>
    </source>
</evidence>
<evidence type="ECO:0000256" key="8">
    <source>
        <dbReference type="ARBA" id="ARBA00025736"/>
    </source>
</evidence>
<feature type="transmembrane region" description="Helical" evidence="10">
    <location>
        <begin position="202"/>
        <end position="223"/>
    </location>
</feature>
<feature type="transmembrane region" description="Helical" evidence="10">
    <location>
        <begin position="113"/>
        <end position="130"/>
    </location>
</feature>
<feature type="transmembrane region" description="Helical" evidence="10">
    <location>
        <begin position="79"/>
        <end position="101"/>
    </location>
</feature>
<evidence type="ECO:0000259" key="11">
    <source>
        <dbReference type="PROSITE" id="PS50262"/>
    </source>
</evidence>
<keyword evidence="3 10" id="KW-1133">Transmembrane helix</keyword>
<evidence type="ECO:0000313" key="12">
    <source>
        <dbReference type="Ensembl" id="ENSTNIP00000000165.1"/>
    </source>
</evidence>
<dbReference type="GO" id="GO:0005886">
    <property type="term" value="C:plasma membrane"/>
    <property type="evidence" value="ECO:0007669"/>
    <property type="project" value="TreeGrafter"/>
</dbReference>
<dbReference type="InParanoid" id="H3BW03"/>
<feature type="domain" description="G-protein coupled receptors family 1 profile" evidence="11">
    <location>
        <begin position="16"/>
        <end position="265"/>
    </location>
</feature>
<evidence type="ECO:0000256" key="9">
    <source>
        <dbReference type="RuleBase" id="RU000688"/>
    </source>
</evidence>
<protein>
    <recommendedName>
        <fullName evidence="11">G-protein coupled receptors family 1 profile domain-containing protein</fullName>
    </recommendedName>
</protein>
<dbReference type="PROSITE" id="PS00237">
    <property type="entry name" value="G_PROTEIN_RECEP_F1_1"/>
    <property type="match status" value="1"/>
</dbReference>
<dbReference type="SUPFAM" id="SSF81321">
    <property type="entry name" value="Family A G protein-coupled receptor-like"/>
    <property type="match status" value="1"/>
</dbReference>
<organism evidence="12 13">
    <name type="scientific">Tetraodon nigroviridis</name>
    <name type="common">Spotted green pufferfish</name>
    <name type="synonym">Chelonodon nigroviridis</name>
    <dbReference type="NCBI Taxonomy" id="99883"/>
    <lineage>
        <taxon>Eukaryota</taxon>
        <taxon>Metazoa</taxon>
        <taxon>Chordata</taxon>
        <taxon>Craniata</taxon>
        <taxon>Vertebrata</taxon>
        <taxon>Euteleostomi</taxon>
        <taxon>Actinopterygii</taxon>
        <taxon>Neopterygii</taxon>
        <taxon>Teleostei</taxon>
        <taxon>Neoteleostei</taxon>
        <taxon>Acanthomorphata</taxon>
        <taxon>Eupercaria</taxon>
        <taxon>Tetraodontiformes</taxon>
        <taxon>Tetradontoidea</taxon>
        <taxon>Tetraodontidae</taxon>
        <taxon>Tetraodon</taxon>
    </lineage>
</organism>
<evidence type="ECO:0000256" key="5">
    <source>
        <dbReference type="ARBA" id="ARBA00023136"/>
    </source>
</evidence>
<dbReference type="GeneTree" id="ENSGT01140000282544"/>
<comment type="similarity">
    <text evidence="9">Belongs to the G-protein coupled receptor 1 family.</text>
</comment>
<dbReference type="GO" id="GO:0007200">
    <property type="term" value="P:phospholipase C-activating G protein-coupled receptor signaling pathway"/>
    <property type="evidence" value="ECO:0007669"/>
    <property type="project" value="TreeGrafter"/>
</dbReference>
<evidence type="ECO:0000256" key="10">
    <source>
        <dbReference type="SAM" id="Phobius"/>
    </source>
</evidence>
<dbReference type="PRINTS" id="PR00237">
    <property type="entry name" value="GPCRRHODOPSN"/>
</dbReference>
<dbReference type="InterPro" id="IPR000826">
    <property type="entry name" value="Formyl_rcpt-rel"/>
</dbReference>
<proteinExistence type="inferred from homology"/>
<evidence type="ECO:0000256" key="7">
    <source>
        <dbReference type="ARBA" id="ARBA00023224"/>
    </source>
</evidence>
<dbReference type="PANTHER" id="PTHR24225">
    <property type="entry name" value="CHEMOTACTIC RECEPTOR"/>
    <property type="match status" value="1"/>
</dbReference>
<comment type="subcellular location">
    <subcellularLocation>
        <location evidence="1">Membrane</location>
        <topology evidence="1">Multi-pass membrane protein</topology>
    </subcellularLocation>
</comment>
<dbReference type="Gene3D" id="1.20.1070.10">
    <property type="entry name" value="Rhodopsin 7-helix transmembrane proteins"/>
    <property type="match status" value="1"/>
</dbReference>
<dbReference type="GO" id="GO:0004930">
    <property type="term" value="F:G protein-coupled receptor activity"/>
    <property type="evidence" value="ECO:0007669"/>
    <property type="project" value="UniProtKB-KW"/>
</dbReference>
<dbReference type="Ensembl" id="ENSTNIT00000004052.1">
    <property type="protein sequence ID" value="ENSTNIP00000000165.1"/>
    <property type="gene ID" value="ENSTNIG00000000042.1"/>
</dbReference>
<dbReference type="GO" id="GO:0007204">
    <property type="term" value="P:positive regulation of cytosolic calcium ion concentration"/>
    <property type="evidence" value="ECO:0007669"/>
    <property type="project" value="TreeGrafter"/>
</dbReference>
<feature type="transmembrane region" description="Helical" evidence="10">
    <location>
        <begin position="243"/>
        <end position="267"/>
    </location>
</feature>
<dbReference type="PROSITE" id="PS50262">
    <property type="entry name" value="G_PROTEIN_RECEP_F1_2"/>
    <property type="match status" value="1"/>
</dbReference>
<keyword evidence="13" id="KW-1185">Reference proteome</keyword>
<dbReference type="GO" id="GO:0006954">
    <property type="term" value="P:inflammatory response"/>
    <property type="evidence" value="ECO:0007669"/>
    <property type="project" value="TreeGrafter"/>
</dbReference>
<feature type="transmembrane region" description="Helical" evidence="10">
    <location>
        <begin position="6"/>
        <end position="24"/>
    </location>
</feature>
<evidence type="ECO:0000256" key="3">
    <source>
        <dbReference type="ARBA" id="ARBA00022989"/>
    </source>
</evidence>
<name>H3BW03_TETNG</name>
<reference evidence="12" key="2">
    <citation type="submission" date="2025-08" db="UniProtKB">
        <authorList>
            <consortium name="Ensembl"/>
        </authorList>
    </citation>
    <scope>IDENTIFICATION</scope>
</reference>
<reference evidence="13" key="1">
    <citation type="journal article" date="2004" name="Nature">
        <title>Genome duplication in the teleost fish Tetraodon nigroviridis reveals the early vertebrate proto-karyotype.</title>
        <authorList>
            <person name="Jaillon O."/>
            <person name="Aury J.-M."/>
            <person name="Brunet F."/>
            <person name="Petit J.-L."/>
            <person name="Stange-Thomann N."/>
            <person name="Mauceli E."/>
            <person name="Bouneau L."/>
            <person name="Fischer C."/>
            <person name="Ozouf-Costaz C."/>
            <person name="Bernot A."/>
            <person name="Nicaud S."/>
            <person name="Jaffe D."/>
            <person name="Fisher S."/>
            <person name="Lutfalla G."/>
            <person name="Dossat C."/>
            <person name="Segurens B."/>
            <person name="Dasilva C."/>
            <person name="Salanoubat M."/>
            <person name="Levy M."/>
            <person name="Boudet N."/>
            <person name="Castellano S."/>
            <person name="Anthouard V."/>
            <person name="Jubin C."/>
            <person name="Castelli V."/>
            <person name="Katinka M."/>
            <person name="Vacherie B."/>
            <person name="Biemont C."/>
            <person name="Skalli Z."/>
            <person name="Cattolico L."/>
            <person name="Poulain J."/>
            <person name="De Berardinis V."/>
            <person name="Cruaud C."/>
            <person name="Duprat S."/>
            <person name="Brottier P."/>
            <person name="Coutanceau J.-P."/>
            <person name="Gouzy J."/>
            <person name="Parra G."/>
            <person name="Lardier G."/>
            <person name="Chapple C."/>
            <person name="McKernan K.J."/>
            <person name="McEwan P."/>
            <person name="Bosak S."/>
            <person name="Kellis M."/>
            <person name="Volff J.-N."/>
            <person name="Guigo R."/>
            <person name="Zody M.C."/>
            <person name="Mesirov J."/>
            <person name="Lindblad-Toh K."/>
            <person name="Birren B."/>
            <person name="Nusbaum C."/>
            <person name="Kahn D."/>
            <person name="Robinson-Rechavi M."/>
            <person name="Laudet V."/>
            <person name="Schachter V."/>
            <person name="Quetier F."/>
            <person name="Saurin W."/>
            <person name="Scarpelli C."/>
            <person name="Wincker P."/>
            <person name="Lander E.S."/>
            <person name="Weissenbach J."/>
            <person name="Roest Crollius H."/>
        </authorList>
    </citation>
    <scope>NUCLEOTIDE SEQUENCE [LARGE SCALE GENOMIC DNA]</scope>
</reference>
<accession>H3BW03</accession>
<dbReference type="AlphaFoldDB" id="H3BW03"/>
<sequence>VEIVTTLLIFLVGVGLNGLVVWALGWRGHRHLFRVYVLNLALADLLLLMRTPIMLGYVADNYSWPFGRIFCHVILFLRGLGLYANAFILCAVALERCLCLLKPVWSGMRRPTVTCGVMWLVAAVLASPYIHSAVLKKVNGTHQCLESGTFHMGLFVIETVAGFILPLLGFVGSNVAVLITAHRAVPLTPTSTPNTSRRMARMYQVLFLTMLLFLTCWVPYFVFRFLRALAIDRPQRAVLYKRAIMGTYVSLYLVYAKSALNPVMYVFAARSLSRAVRASLVSTIARLFTDESVD</sequence>
<evidence type="ECO:0000256" key="1">
    <source>
        <dbReference type="ARBA" id="ARBA00004141"/>
    </source>
</evidence>
<dbReference type="FunCoup" id="H3BW03">
    <property type="interactions" value="30"/>
</dbReference>
<keyword evidence="6 9" id="KW-0675">Receptor</keyword>
<dbReference type="Proteomes" id="UP000007303">
    <property type="component" value="Unassembled WGS sequence"/>
</dbReference>
<keyword evidence="2 9" id="KW-0812">Transmembrane</keyword>
<dbReference type="InterPro" id="IPR000276">
    <property type="entry name" value="GPCR_Rhodpsn"/>
</dbReference>